<evidence type="ECO:0000256" key="10">
    <source>
        <dbReference type="SAM" id="SignalP"/>
    </source>
</evidence>
<evidence type="ECO:0000256" key="8">
    <source>
        <dbReference type="ARBA" id="ARBA00023170"/>
    </source>
</evidence>
<dbReference type="KEGG" id="vra:106778421"/>
<evidence type="ECO:0000256" key="7">
    <source>
        <dbReference type="ARBA" id="ARBA00023136"/>
    </source>
</evidence>
<dbReference type="Proteomes" id="UP000087766">
    <property type="component" value="Unplaced"/>
</dbReference>
<keyword evidence="3" id="KW-0812">Transmembrane</keyword>
<name>A0A1S3VU90_VIGRR</name>
<feature type="domain" description="Leucine-rich repeat-containing N-terminal plant-type" evidence="11">
    <location>
        <begin position="40"/>
        <end position="80"/>
    </location>
</feature>
<evidence type="ECO:0000313" key="12">
    <source>
        <dbReference type="Proteomes" id="UP000087766"/>
    </source>
</evidence>
<evidence type="ECO:0000256" key="1">
    <source>
        <dbReference type="ARBA" id="ARBA00004479"/>
    </source>
</evidence>
<keyword evidence="7" id="KW-0472">Membrane</keyword>
<evidence type="ECO:0000259" key="11">
    <source>
        <dbReference type="Pfam" id="PF08263"/>
    </source>
</evidence>
<dbReference type="GeneID" id="106778421"/>
<keyword evidence="5" id="KW-0677">Repeat</keyword>
<proteinExistence type="predicted"/>
<evidence type="ECO:0000256" key="2">
    <source>
        <dbReference type="ARBA" id="ARBA00022614"/>
    </source>
</evidence>
<evidence type="ECO:0000256" key="3">
    <source>
        <dbReference type="ARBA" id="ARBA00022692"/>
    </source>
</evidence>
<dbReference type="GO" id="GO:0016020">
    <property type="term" value="C:membrane"/>
    <property type="evidence" value="ECO:0007669"/>
    <property type="project" value="UniProtKB-SubCell"/>
</dbReference>
<keyword evidence="9" id="KW-0325">Glycoprotein</keyword>
<sequence>MSASFLKTFYIFLLLSLLTPGINFTFNNSSEIGEPKCTETERKALLTFKQSLVYDFVMLSTWTNHLNNTDCCKWKRIQCNHQTGHVHLLDLHGNYPYTPYLRGAINVTSLINLPYIQHLNLSRNYFAMSYIPEFLSSITNLRYLDLSHSYFAGWIPSTLGNLLQLHYLDLGQKKELENASIELSLIYSKVSYKAMKHGIYSKSKLSYGMYKQG</sequence>
<dbReference type="AlphaFoldDB" id="A0A1S3VU90"/>
<dbReference type="SUPFAM" id="SSF52058">
    <property type="entry name" value="L domain-like"/>
    <property type="match status" value="1"/>
</dbReference>
<dbReference type="InterPro" id="IPR032675">
    <property type="entry name" value="LRR_dom_sf"/>
</dbReference>
<keyword evidence="4 10" id="KW-0732">Signal</keyword>
<dbReference type="PANTHER" id="PTHR48063">
    <property type="entry name" value="LRR RECEPTOR-LIKE KINASE"/>
    <property type="match status" value="1"/>
</dbReference>
<keyword evidence="2" id="KW-0433">Leucine-rich repeat</keyword>
<dbReference type="InterPro" id="IPR001611">
    <property type="entry name" value="Leu-rich_rpt"/>
</dbReference>
<dbReference type="Gene3D" id="3.80.10.10">
    <property type="entry name" value="Ribonuclease Inhibitor"/>
    <property type="match status" value="1"/>
</dbReference>
<feature type="chain" id="PRO_5010284687" evidence="10">
    <location>
        <begin position="25"/>
        <end position="213"/>
    </location>
</feature>
<dbReference type="Pfam" id="PF00560">
    <property type="entry name" value="LRR_1"/>
    <property type="match status" value="1"/>
</dbReference>
<comment type="subcellular location">
    <subcellularLocation>
        <location evidence="1">Membrane</location>
        <topology evidence="1">Single-pass type I membrane protein</topology>
    </subcellularLocation>
</comment>
<reference evidence="13" key="1">
    <citation type="submission" date="2025-08" db="UniProtKB">
        <authorList>
            <consortium name="RefSeq"/>
        </authorList>
    </citation>
    <scope>IDENTIFICATION</scope>
    <source>
        <tissue evidence="13">Leaf</tissue>
    </source>
</reference>
<dbReference type="PANTHER" id="PTHR48063:SF98">
    <property type="entry name" value="LRR RECEPTOR-LIKE SERINE_THREONINE-PROTEIN KINASE FLS2"/>
    <property type="match status" value="1"/>
</dbReference>
<evidence type="ECO:0000256" key="9">
    <source>
        <dbReference type="ARBA" id="ARBA00023180"/>
    </source>
</evidence>
<evidence type="ECO:0000256" key="5">
    <source>
        <dbReference type="ARBA" id="ARBA00022737"/>
    </source>
</evidence>
<feature type="signal peptide" evidence="10">
    <location>
        <begin position="1"/>
        <end position="24"/>
    </location>
</feature>
<protein>
    <submittedName>
        <fullName evidence="13">Receptor-like protein 12</fullName>
    </submittedName>
</protein>
<dbReference type="OrthoDB" id="1937783at2759"/>
<dbReference type="RefSeq" id="XP_014521865.1">
    <property type="nucleotide sequence ID" value="XM_014666379.1"/>
</dbReference>
<keyword evidence="8" id="KW-0675">Receptor</keyword>
<evidence type="ECO:0000256" key="6">
    <source>
        <dbReference type="ARBA" id="ARBA00022989"/>
    </source>
</evidence>
<dbReference type="InterPro" id="IPR046956">
    <property type="entry name" value="RLP23-like"/>
</dbReference>
<gene>
    <name evidence="13" type="primary">LOC106778421</name>
</gene>
<accession>A0A1S3VU90</accession>
<dbReference type="Pfam" id="PF08263">
    <property type="entry name" value="LRRNT_2"/>
    <property type="match status" value="1"/>
</dbReference>
<keyword evidence="6" id="KW-1133">Transmembrane helix</keyword>
<evidence type="ECO:0000313" key="13">
    <source>
        <dbReference type="RefSeq" id="XP_014521865.1"/>
    </source>
</evidence>
<organism evidence="12 13">
    <name type="scientific">Vigna radiata var. radiata</name>
    <name type="common">Mung bean</name>
    <name type="synonym">Phaseolus aureus</name>
    <dbReference type="NCBI Taxonomy" id="3916"/>
    <lineage>
        <taxon>Eukaryota</taxon>
        <taxon>Viridiplantae</taxon>
        <taxon>Streptophyta</taxon>
        <taxon>Embryophyta</taxon>
        <taxon>Tracheophyta</taxon>
        <taxon>Spermatophyta</taxon>
        <taxon>Magnoliopsida</taxon>
        <taxon>eudicotyledons</taxon>
        <taxon>Gunneridae</taxon>
        <taxon>Pentapetalae</taxon>
        <taxon>rosids</taxon>
        <taxon>fabids</taxon>
        <taxon>Fabales</taxon>
        <taxon>Fabaceae</taxon>
        <taxon>Papilionoideae</taxon>
        <taxon>50 kb inversion clade</taxon>
        <taxon>NPAAA clade</taxon>
        <taxon>indigoferoid/millettioid clade</taxon>
        <taxon>Phaseoleae</taxon>
        <taxon>Vigna</taxon>
    </lineage>
</organism>
<keyword evidence="12" id="KW-1185">Reference proteome</keyword>
<evidence type="ECO:0000256" key="4">
    <source>
        <dbReference type="ARBA" id="ARBA00022729"/>
    </source>
</evidence>
<dbReference type="InterPro" id="IPR013210">
    <property type="entry name" value="LRR_N_plant-typ"/>
</dbReference>